<sequence>MSKKIVTLTEEIAQPIVDAMDLELVDVEFVKEGKNHFLRVYVDKDGGIDIEDCEKVSEQLSEQIDKQDPIESAYFLEVSSPGVERKLKKREDFERFVGSYVYIKTFEPIDGEKEFFGDIKSFENDEVTLVVKVKTQTKEVTIPYKKVANAHLAVSF</sequence>
<keyword evidence="2 3" id="KW-0690">Ribosome biogenesis</keyword>
<dbReference type="HAMAP" id="MF_01077">
    <property type="entry name" value="RimP"/>
    <property type="match status" value="1"/>
</dbReference>
<dbReference type="Proteomes" id="UP000321440">
    <property type="component" value="Unassembled WGS sequence"/>
</dbReference>
<dbReference type="Gene3D" id="2.30.30.180">
    <property type="entry name" value="Ribosome maturation factor RimP, C-terminal domain"/>
    <property type="match status" value="1"/>
</dbReference>
<evidence type="ECO:0000256" key="3">
    <source>
        <dbReference type="HAMAP-Rule" id="MF_01077"/>
    </source>
</evidence>
<dbReference type="PANTHER" id="PTHR33867">
    <property type="entry name" value="RIBOSOME MATURATION FACTOR RIMP"/>
    <property type="match status" value="1"/>
</dbReference>
<comment type="caution">
    <text evidence="6">The sequence shown here is derived from an EMBL/GenBank/DDBJ whole genome shotgun (WGS) entry which is preliminary data.</text>
</comment>
<dbReference type="FunFam" id="3.30.300.70:FF:000001">
    <property type="entry name" value="Ribosome maturation factor RimP"/>
    <property type="match status" value="1"/>
</dbReference>
<comment type="subcellular location">
    <subcellularLocation>
        <location evidence="3">Cytoplasm</location>
    </subcellularLocation>
</comment>
<dbReference type="InterPro" id="IPR028998">
    <property type="entry name" value="RimP_C"/>
</dbReference>
<dbReference type="Pfam" id="PF17384">
    <property type="entry name" value="DUF150_C"/>
    <property type="match status" value="1"/>
</dbReference>
<feature type="domain" description="Ribosome maturation factor RimP C-terminal" evidence="5">
    <location>
        <begin position="87"/>
        <end position="156"/>
    </location>
</feature>
<evidence type="ECO:0000313" key="7">
    <source>
        <dbReference type="Proteomes" id="UP000321440"/>
    </source>
</evidence>
<keyword evidence="1 3" id="KW-0963">Cytoplasm</keyword>
<name>A0A511W3N1_9BACI</name>
<dbReference type="SUPFAM" id="SSF75420">
    <property type="entry name" value="YhbC-like, N-terminal domain"/>
    <property type="match status" value="1"/>
</dbReference>
<evidence type="ECO:0000256" key="2">
    <source>
        <dbReference type="ARBA" id="ARBA00022517"/>
    </source>
</evidence>
<evidence type="ECO:0000259" key="5">
    <source>
        <dbReference type="Pfam" id="PF17384"/>
    </source>
</evidence>
<keyword evidence="7" id="KW-1185">Reference proteome</keyword>
<dbReference type="EMBL" id="BJYA01000002">
    <property type="protein sequence ID" value="GEN44958.1"/>
    <property type="molecule type" value="Genomic_DNA"/>
</dbReference>
<dbReference type="PANTHER" id="PTHR33867:SF1">
    <property type="entry name" value="RIBOSOME MATURATION FACTOR RIMP"/>
    <property type="match status" value="1"/>
</dbReference>
<evidence type="ECO:0000313" key="6">
    <source>
        <dbReference type="EMBL" id="GEN44958.1"/>
    </source>
</evidence>
<dbReference type="InterPro" id="IPR028989">
    <property type="entry name" value="RimP_N"/>
</dbReference>
<evidence type="ECO:0000256" key="1">
    <source>
        <dbReference type="ARBA" id="ARBA00022490"/>
    </source>
</evidence>
<dbReference type="SUPFAM" id="SSF74942">
    <property type="entry name" value="YhbC-like, C-terminal domain"/>
    <property type="match status" value="1"/>
</dbReference>
<feature type="domain" description="Ribosome maturation factor RimP N-terminal" evidence="4">
    <location>
        <begin position="12"/>
        <end position="84"/>
    </location>
</feature>
<reference evidence="6 7" key="1">
    <citation type="submission" date="2019-07" db="EMBL/GenBank/DDBJ databases">
        <title>Whole genome shotgun sequence of Alkalibacillus haloalkaliphilus NBRC 103110.</title>
        <authorList>
            <person name="Hosoyama A."/>
            <person name="Uohara A."/>
            <person name="Ohji S."/>
            <person name="Ichikawa N."/>
        </authorList>
    </citation>
    <scope>NUCLEOTIDE SEQUENCE [LARGE SCALE GENOMIC DNA]</scope>
    <source>
        <strain evidence="6 7">NBRC 103110</strain>
    </source>
</reference>
<dbReference type="Gene3D" id="3.30.300.70">
    <property type="entry name" value="RimP-like superfamily, N-terminal"/>
    <property type="match status" value="1"/>
</dbReference>
<dbReference type="InterPro" id="IPR003728">
    <property type="entry name" value="Ribosome_maturation_RimP"/>
</dbReference>
<evidence type="ECO:0000259" key="4">
    <source>
        <dbReference type="Pfam" id="PF02576"/>
    </source>
</evidence>
<dbReference type="RefSeq" id="WP_146814492.1">
    <property type="nucleotide sequence ID" value="NZ_BJYA01000002.1"/>
</dbReference>
<dbReference type="GO" id="GO:0005829">
    <property type="term" value="C:cytosol"/>
    <property type="evidence" value="ECO:0007669"/>
    <property type="project" value="TreeGrafter"/>
</dbReference>
<dbReference type="NCBIfam" id="NF000928">
    <property type="entry name" value="PRK00092.1-2"/>
    <property type="match status" value="1"/>
</dbReference>
<dbReference type="OrthoDB" id="9805006at2"/>
<gene>
    <name evidence="3 6" type="primary">rimP</name>
    <name evidence="6" type="ORF">AHA02nite_07340</name>
</gene>
<accession>A0A511W3N1</accession>
<dbReference type="GO" id="GO:0006412">
    <property type="term" value="P:translation"/>
    <property type="evidence" value="ECO:0007669"/>
    <property type="project" value="TreeGrafter"/>
</dbReference>
<dbReference type="GO" id="GO:0000028">
    <property type="term" value="P:ribosomal small subunit assembly"/>
    <property type="evidence" value="ECO:0007669"/>
    <property type="project" value="TreeGrafter"/>
</dbReference>
<protein>
    <recommendedName>
        <fullName evidence="3">Ribosome maturation factor RimP</fullName>
    </recommendedName>
</protein>
<dbReference type="CDD" id="cd01734">
    <property type="entry name" value="YlxS_C"/>
    <property type="match status" value="1"/>
</dbReference>
<proteinExistence type="inferred from homology"/>
<dbReference type="InterPro" id="IPR036847">
    <property type="entry name" value="RimP_C_sf"/>
</dbReference>
<comment type="function">
    <text evidence="3">Required for maturation of 30S ribosomal subunits.</text>
</comment>
<dbReference type="InterPro" id="IPR035956">
    <property type="entry name" value="RimP_N_sf"/>
</dbReference>
<dbReference type="Pfam" id="PF02576">
    <property type="entry name" value="RimP_N"/>
    <property type="match status" value="1"/>
</dbReference>
<dbReference type="AlphaFoldDB" id="A0A511W3N1"/>
<organism evidence="6 7">
    <name type="scientific">Alkalibacillus haloalkaliphilus</name>
    <dbReference type="NCBI Taxonomy" id="94136"/>
    <lineage>
        <taxon>Bacteria</taxon>
        <taxon>Bacillati</taxon>
        <taxon>Bacillota</taxon>
        <taxon>Bacilli</taxon>
        <taxon>Bacillales</taxon>
        <taxon>Bacillaceae</taxon>
        <taxon>Alkalibacillus</taxon>
    </lineage>
</organism>
<comment type="similarity">
    <text evidence="3">Belongs to the RimP family.</text>
</comment>